<dbReference type="EMBL" id="BOMM01000073">
    <property type="protein sequence ID" value="GIE15825.1"/>
    <property type="molecule type" value="Genomic_DNA"/>
</dbReference>
<evidence type="ECO:0000256" key="2">
    <source>
        <dbReference type="SAM" id="Phobius"/>
    </source>
</evidence>
<protein>
    <submittedName>
        <fullName evidence="3">Uncharacterized protein</fullName>
    </submittedName>
</protein>
<organism evidence="3 4">
    <name type="scientific">Paractinoplanes ferrugineus</name>
    <dbReference type="NCBI Taxonomy" id="113564"/>
    <lineage>
        <taxon>Bacteria</taxon>
        <taxon>Bacillati</taxon>
        <taxon>Actinomycetota</taxon>
        <taxon>Actinomycetes</taxon>
        <taxon>Micromonosporales</taxon>
        <taxon>Micromonosporaceae</taxon>
        <taxon>Paractinoplanes</taxon>
    </lineage>
</organism>
<proteinExistence type="predicted"/>
<feature type="region of interest" description="Disordered" evidence="1">
    <location>
        <begin position="1"/>
        <end position="28"/>
    </location>
</feature>
<dbReference type="RefSeq" id="WP_203822178.1">
    <property type="nucleotide sequence ID" value="NZ_BAAABP010000030.1"/>
</dbReference>
<accession>A0A919MKJ4</accession>
<feature type="transmembrane region" description="Helical" evidence="2">
    <location>
        <begin position="34"/>
        <end position="57"/>
    </location>
</feature>
<keyword evidence="2" id="KW-0812">Transmembrane</keyword>
<comment type="caution">
    <text evidence="3">The sequence shown here is derived from an EMBL/GenBank/DDBJ whole genome shotgun (WGS) entry which is preliminary data.</text>
</comment>
<evidence type="ECO:0000313" key="3">
    <source>
        <dbReference type="EMBL" id="GIE15825.1"/>
    </source>
</evidence>
<keyword evidence="2" id="KW-0472">Membrane</keyword>
<keyword evidence="4" id="KW-1185">Reference proteome</keyword>
<evidence type="ECO:0000256" key="1">
    <source>
        <dbReference type="SAM" id="MobiDB-lite"/>
    </source>
</evidence>
<evidence type="ECO:0000313" key="4">
    <source>
        <dbReference type="Proteomes" id="UP000598174"/>
    </source>
</evidence>
<feature type="compositionally biased region" description="Pro residues" evidence="1">
    <location>
        <begin position="8"/>
        <end position="28"/>
    </location>
</feature>
<dbReference type="AlphaFoldDB" id="A0A919MKJ4"/>
<reference evidence="3" key="1">
    <citation type="submission" date="2021-01" db="EMBL/GenBank/DDBJ databases">
        <title>Whole genome shotgun sequence of Actinoplanes ferrugineus NBRC 15555.</title>
        <authorList>
            <person name="Komaki H."/>
            <person name="Tamura T."/>
        </authorList>
    </citation>
    <scope>NUCLEOTIDE SEQUENCE</scope>
    <source>
        <strain evidence="3">NBRC 15555</strain>
    </source>
</reference>
<gene>
    <name evidence="3" type="ORF">Afe05nite_76650</name>
</gene>
<dbReference type="Proteomes" id="UP000598174">
    <property type="component" value="Unassembled WGS sequence"/>
</dbReference>
<name>A0A919MKJ4_9ACTN</name>
<sequence>MQPDETPHPPAPGAPGPAPGPEPMPVAPPPRRRALIGVLSGLGVVALLAVGGAIAYFSGAFDEKGRFAAVPPPCATLEPGLPGLGAGYTTRAGNGNTCEVLLPGTSTPMMTVGYYRGATPGKVGSRLRERTEGQFRELSGLGDEGYTNGALTVFRVSNLMVGISIYPNTGTTDAQIRVFETDLASRLAG</sequence>
<keyword evidence="2" id="KW-1133">Transmembrane helix</keyword>